<keyword evidence="3" id="KW-1185">Reference proteome</keyword>
<dbReference type="Pfam" id="PF06722">
    <property type="entry name" value="EryCIII-like_C"/>
    <property type="match status" value="1"/>
</dbReference>
<reference evidence="3" key="1">
    <citation type="submission" date="2016-10" db="EMBL/GenBank/DDBJ databases">
        <authorList>
            <person name="Varghese N."/>
            <person name="Submissions S."/>
        </authorList>
    </citation>
    <scope>NUCLEOTIDE SEQUENCE [LARGE SCALE GENOMIC DNA]</scope>
    <source>
        <strain evidence="3">DSM 44232</strain>
    </source>
</reference>
<protein>
    <submittedName>
        <fullName evidence="2">UDP-glucoronosyl and UDP-glucosyl transferase</fullName>
    </submittedName>
</protein>
<dbReference type="AlphaFoldDB" id="A0A1I6EU55"/>
<dbReference type="InterPro" id="IPR010610">
    <property type="entry name" value="EryCIII-like_C"/>
</dbReference>
<dbReference type="Proteomes" id="UP000198583">
    <property type="component" value="Unassembled WGS sequence"/>
</dbReference>
<evidence type="ECO:0000313" key="2">
    <source>
        <dbReference type="EMBL" id="SFR21286.1"/>
    </source>
</evidence>
<evidence type="ECO:0000259" key="1">
    <source>
        <dbReference type="Pfam" id="PF06722"/>
    </source>
</evidence>
<dbReference type="InterPro" id="IPR050426">
    <property type="entry name" value="Glycosyltransferase_28"/>
</dbReference>
<dbReference type="SUPFAM" id="SSF53756">
    <property type="entry name" value="UDP-Glycosyltransferase/glycogen phosphorylase"/>
    <property type="match status" value="1"/>
</dbReference>
<dbReference type="OrthoDB" id="5488434at2"/>
<keyword evidence="2" id="KW-0808">Transferase</keyword>
<name>A0A1I6EU55_9PSEU</name>
<dbReference type="Gene3D" id="3.40.50.2000">
    <property type="entry name" value="Glycogen Phosphorylase B"/>
    <property type="match status" value="3"/>
</dbReference>
<proteinExistence type="predicted"/>
<organism evidence="2 3">
    <name type="scientific">Lentzea waywayandensis</name>
    <dbReference type="NCBI Taxonomy" id="84724"/>
    <lineage>
        <taxon>Bacteria</taxon>
        <taxon>Bacillati</taxon>
        <taxon>Actinomycetota</taxon>
        <taxon>Actinomycetes</taxon>
        <taxon>Pseudonocardiales</taxon>
        <taxon>Pseudonocardiaceae</taxon>
        <taxon>Lentzea</taxon>
    </lineage>
</organism>
<dbReference type="CDD" id="cd03784">
    <property type="entry name" value="GT1_Gtf-like"/>
    <property type="match status" value="1"/>
</dbReference>
<dbReference type="RefSeq" id="WP_093597688.1">
    <property type="nucleotide sequence ID" value="NZ_FOYL01000005.1"/>
</dbReference>
<dbReference type="GO" id="GO:0017000">
    <property type="term" value="P:antibiotic biosynthetic process"/>
    <property type="evidence" value="ECO:0007669"/>
    <property type="project" value="UniProtKB-ARBA"/>
</dbReference>
<sequence>MRVLFASMATVGHTYPLIPLASAFRAAGHEVHFAVGEEMHPVLGKLGLRPFRPGLVFGEIYAEDIAPELERLLPDLVIGEWAVPEVVTEARRRGFSALWHGFGRMFPDGIGFVRPTGGRHLDICPPSLQDAAFLRQERIPLRPVPFSPPGDVPVRTAGKLIYLTLGTAFGTRELLAEAVVGLGKISEAQVIVAAPRVGLRDVPPNVTVYPWLPQAEVLRYADVAVHHGGSGTMLGALAAGVPQVLLPQGADQFGNADALVAAGAALRPAAFSAGPIADCVRQLFVDSSYREAAGQITREIRHMPSPEEVADSLASVV</sequence>
<feature type="domain" description="Erythromycin biosynthesis protein CIII-like C-terminal" evidence="1">
    <location>
        <begin position="189"/>
        <end position="314"/>
    </location>
</feature>
<dbReference type="STRING" id="84724.SAMN04488564_105536"/>
<evidence type="ECO:0000313" key="3">
    <source>
        <dbReference type="Proteomes" id="UP000198583"/>
    </source>
</evidence>
<dbReference type="EMBL" id="FOYL01000005">
    <property type="protein sequence ID" value="SFR21286.1"/>
    <property type="molecule type" value="Genomic_DNA"/>
</dbReference>
<dbReference type="GO" id="GO:0008194">
    <property type="term" value="F:UDP-glycosyltransferase activity"/>
    <property type="evidence" value="ECO:0007669"/>
    <property type="project" value="InterPro"/>
</dbReference>
<gene>
    <name evidence="2" type="ORF">SAMN04488564_105536</name>
</gene>
<dbReference type="PANTHER" id="PTHR48050">
    <property type="entry name" value="STEROL 3-BETA-GLUCOSYLTRANSFERASE"/>
    <property type="match status" value="1"/>
</dbReference>
<dbReference type="InterPro" id="IPR002213">
    <property type="entry name" value="UDP_glucos_trans"/>
</dbReference>
<dbReference type="PANTHER" id="PTHR48050:SF13">
    <property type="entry name" value="STEROL 3-BETA-GLUCOSYLTRANSFERASE UGT80A2"/>
    <property type="match status" value="1"/>
</dbReference>
<accession>A0A1I6EU55</accession>
<dbReference type="GO" id="GO:0016758">
    <property type="term" value="F:hexosyltransferase activity"/>
    <property type="evidence" value="ECO:0007669"/>
    <property type="project" value="UniProtKB-ARBA"/>
</dbReference>